<dbReference type="PANTHER" id="PTHR34706">
    <property type="entry name" value="SLR1338 PROTEIN"/>
    <property type="match status" value="1"/>
</dbReference>
<feature type="region of interest" description="Disordered" evidence="1">
    <location>
        <begin position="1"/>
        <end position="84"/>
    </location>
</feature>
<name>A0A8K0WYQ6_9PEZI</name>
<dbReference type="EMBL" id="JAGPXD010000007">
    <property type="protein sequence ID" value="KAH7347913.1"/>
    <property type="molecule type" value="Genomic_DNA"/>
</dbReference>
<comment type="caution">
    <text evidence="3">The sequence shown here is derived from an EMBL/GenBank/DDBJ whole genome shotgun (WGS) entry which is preliminary data.</text>
</comment>
<dbReference type="PROSITE" id="PS50234">
    <property type="entry name" value="VWFA"/>
    <property type="match status" value="1"/>
</dbReference>
<feature type="compositionally biased region" description="Low complexity" evidence="1">
    <location>
        <begin position="66"/>
        <end position="84"/>
    </location>
</feature>
<evidence type="ECO:0000259" key="2">
    <source>
        <dbReference type="PROSITE" id="PS50234"/>
    </source>
</evidence>
<dbReference type="SMART" id="SM00327">
    <property type="entry name" value="VWA"/>
    <property type="match status" value="1"/>
</dbReference>
<accession>A0A8K0WYQ6</accession>
<proteinExistence type="predicted"/>
<dbReference type="InterPro" id="IPR036465">
    <property type="entry name" value="vWFA_dom_sf"/>
</dbReference>
<organism evidence="3 4">
    <name type="scientific">Plectosphaerella cucumerina</name>
    <dbReference type="NCBI Taxonomy" id="40658"/>
    <lineage>
        <taxon>Eukaryota</taxon>
        <taxon>Fungi</taxon>
        <taxon>Dikarya</taxon>
        <taxon>Ascomycota</taxon>
        <taxon>Pezizomycotina</taxon>
        <taxon>Sordariomycetes</taxon>
        <taxon>Hypocreomycetidae</taxon>
        <taxon>Glomerellales</taxon>
        <taxon>Plectosphaerellaceae</taxon>
        <taxon>Plectosphaerella</taxon>
    </lineage>
</organism>
<evidence type="ECO:0000313" key="4">
    <source>
        <dbReference type="Proteomes" id="UP000813385"/>
    </source>
</evidence>
<feature type="domain" description="VWFA" evidence="2">
    <location>
        <begin position="101"/>
        <end position="325"/>
    </location>
</feature>
<dbReference type="OrthoDB" id="2142040at2759"/>
<evidence type="ECO:0000313" key="3">
    <source>
        <dbReference type="EMBL" id="KAH7347913.1"/>
    </source>
</evidence>
<gene>
    <name evidence="3" type="ORF">B0T11DRAFT_333966</name>
</gene>
<dbReference type="SUPFAM" id="SSF53300">
    <property type="entry name" value="vWA-like"/>
    <property type="match status" value="1"/>
</dbReference>
<keyword evidence="4" id="KW-1185">Reference proteome</keyword>
<reference evidence="3" key="1">
    <citation type="journal article" date="2021" name="Nat. Commun.">
        <title>Genetic determinants of endophytism in the Arabidopsis root mycobiome.</title>
        <authorList>
            <person name="Mesny F."/>
            <person name="Miyauchi S."/>
            <person name="Thiergart T."/>
            <person name="Pickel B."/>
            <person name="Atanasova L."/>
            <person name="Karlsson M."/>
            <person name="Huettel B."/>
            <person name="Barry K.W."/>
            <person name="Haridas S."/>
            <person name="Chen C."/>
            <person name="Bauer D."/>
            <person name="Andreopoulos W."/>
            <person name="Pangilinan J."/>
            <person name="LaButti K."/>
            <person name="Riley R."/>
            <person name="Lipzen A."/>
            <person name="Clum A."/>
            <person name="Drula E."/>
            <person name="Henrissat B."/>
            <person name="Kohler A."/>
            <person name="Grigoriev I.V."/>
            <person name="Martin F.M."/>
            <person name="Hacquard S."/>
        </authorList>
    </citation>
    <scope>NUCLEOTIDE SEQUENCE</scope>
    <source>
        <strain evidence="3">MPI-CAGE-AT-0016</strain>
    </source>
</reference>
<dbReference type="AlphaFoldDB" id="A0A8K0WYQ6"/>
<dbReference type="PANTHER" id="PTHR34706:SF1">
    <property type="entry name" value="VWFA DOMAIN-CONTAINING PROTEIN"/>
    <property type="match status" value="1"/>
</dbReference>
<evidence type="ECO:0000256" key="1">
    <source>
        <dbReference type="SAM" id="MobiDB-lite"/>
    </source>
</evidence>
<feature type="compositionally biased region" description="Low complexity" evidence="1">
    <location>
        <begin position="19"/>
        <end position="58"/>
    </location>
</feature>
<sequence>MSNKSFFASVKDKLSRKTSSPADSSKPSSNNPFRNTAQAPAPPRTTTSGTTPTRRPAPTEAPPPYSSEAPAVRAPSPSPSVISAASLTTPEDPYAFLATFDTIFVIDDSSSMLDRLSYTEDHAWAEVKGALAAIAPICTSRDPDGIDVYFLNHKSDSPAIPSKGSAAGGYRGITDAADVHRLFSAVRPRGATPTGTTLRRILKPYLQLCEDKSHNIEAVRPINIIVITDGAASDDVESVLIQAAKKLDKIDAPPYQVGVQFFQVGNQPGATEALRELDDGLCDLTEEGIRDMVDTVTWSRRNGRRTVLNADDILKTVLGAVIKRLDRRPGGSRRSSQFLAP</sequence>
<dbReference type="Gene3D" id="3.40.50.410">
    <property type="entry name" value="von Willebrand factor, type A domain"/>
    <property type="match status" value="1"/>
</dbReference>
<dbReference type="InterPro" id="IPR002035">
    <property type="entry name" value="VWF_A"/>
</dbReference>
<dbReference type="Proteomes" id="UP000813385">
    <property type="component" value="Unassembled WGS sequence"/>
</dbReference>
<protein>
    <recommendedName>
        <fullName evidence="2">VWFA domain-containing protein</fullName>
    </recommendedName>
</protein>